<feature type="region of interest" description="Disordered" evidence="1">
    <location>
        <begin position="38"/>
        <end position="83"/>
    </location>
</feature>
<feature type="region of interest" description="Disordered" evidence="1">
    <location>
        <begin position="181"/>
        <end position="218"/>
    </location>
</feature>
<evidence type="ECO:0000313" key="3">
    <source>
        <dbReference type="Proteomes" id="UP001529510"/>
    </source>
</evidence>
<keyword evidence="3" id="KW-1185">Reference proteome</keyword>
<feature type="non-terminal residue" evidence="2">
    <location>
        <position position="1"/>
    </location>
</feature>
<dbReference type="Proteomes" id="UP001529510">
    <property type="component" value="Unassembled WGS sequence"/>
</dbReference>
<accession>A0ABD0QUN3</accession>
<feature type="compositionally biased region" description="Polar residues" evidence="1">
    <location>
        <begin position="553"/>
        <end position="568"/>
    </location>
</feature>
<protein>
    <submittedName>
        <fullName evidence="2">Uncharacterized protein</fullName>
    </submittedName>
</protein>
<evidence type="ECO:0000256" key="1">
    <source>
        <dbReference type="SAM" id="MobiDB-lite"/>
    </source>
</evidence>
<feature type="region of interest" description="Disordered" evidence="1">
    <location>
        <begin position="102"/>
        <end position="126"/>
    </location>
</feature>
<feature type="compositionally biased region" description="Basic and acidic residues" evidence="1">
    <location>
        <begin position="438"/>
        <end position="454"/>
    </location>
</feature>
<feature type="non-terminal residue" evidence="2">
    <location>
        <position position="583"/>
    </location>
</feature>
<feature type="region of interest" description="Disordered" evidence="1">
    <location>
        <begin position="436"/>
        <end position="457"/>
    </location>
</feature>
<feature type="region of interest" description="Disordered" evidence="1">
    <location>
        <begin position="553"/>
        <end position="583"/>
    </location>
</feature>
<comment type="caution">
    <text evidence="2">The sequence shown here is derived from an EMBL/GenBank/DDBJ whole genome shotgun (WGS) entry which is preliminary data.</text>
</comment>
<evidence type="ECO:0000313" key="2">
    <source>
        <dbReference type="EMBL" id="KAL0189537.1"/>
    </source>
</evidence>
<dbReference type="AlphaFoldDB" id="A0ABD0QUN3"/>
<organism evidence="2 3">
    <name type="scientific">Cirrhinus mrigala</name>
    <name type="common">Mrigala</name>
    <dbReference type="NCBI Taxonomy" id="683832"/>
    <lineage>
        <taxon>Eukaryota</taxon>
        <taxon>Metazoa</taxon>
        <taxon>Chordata</taxon>
        <taxon>Craniata</taxon>
        <taxon>Vertebrata</taxon>
        <taxon>Euteleostomi</taxon>
        <taxon>Actinopterygii</taxon>
        <taxon>Neopterygii</taxon>
        <taxon>Teleostei</taxon>
        <taxon>Ostariophysi</taxon>
        <taxon>Cypriniformes</taxon>
        <taxon>Cyprinidae</taxon>
        <taxon>Labeoninae</taxon>
        <taxon>Labeonini</taxon>
        <taxon>Cirrhinus</taxon>
    </lineage>
</organism>
<feature type="region of interest" description="Disordered" evidence="1">
    <location>
        <begin position="371"/>
        <end position="391"/>
    </location>
</feature>
<feature type="compositionally biased region" description="Polar residues" evidence="1">
    <location>
        <begin position="190"/>
        <end position="209"/>
    </location>
</feature>
<sequence>GGVAFQPSSGSPHIAQECDDGLETRGCCCEEAPQDSLDTREKGFTHFSTEENKGEPNDRLDPSQIREGDGGPSLSCETAPALLHNGNSEDQRVCACENTETDCREQEERSGVVSTGDVGDSSDGLQSVVNRNASCGQQKEEADKADDFICEALGRFEGPEGENQEKERKFVEENKLCECSPTAEAEDMGITQSLDTPESSDVESCSQGAETDDEEEDGCENLIDLEEVREENKEPLDVNPDGDAPLDCSCHSLVENEMRACRDVCDQSNDTGTQLEGGFCENFTCNVEDSRDLDSSGMVDQEEADEEFHETLEMPYLETDADQQMEELSDTTSKTSFAEDESILHMHEEKQELLAVEKPILSVEDVIGFDGPESSSNTLQTELAPEPGSSEDTLEDLEVLLGSSCEGMENIQGNRENEPICEAPASAEEVLESAIPTDTEKVNLPDDSSLDPRQDMTSNNEVMQGTAAVDLSEEVAGVVFINTDESGDQRVLVDPSDIIATSNESGIAEESLADNAEDMLGVSVHRDHVDGALHVSNAPDEDGNIVLSRCPEQTQASFDPVSQETETAVQEDVQPVGEEHLLK</sequence>
<proteinExistence type="predicted"/>
<gene>
    <name evidence="2" type="ORF">M9458_016636</name>
</gene>
<dbReference type="EMBL" id="JAMKFB020000007">
    <property type="protein sequence ID" value="KAL0189537.1"/>
    <property type="molecule type" value="Genomic_DNA"/>
</dbReference>
<reference evidence="2 3" key="1">
    <citation type="submission" date="2024-05" db="EMBL/GenBank/DDBJ databases">
        <title>Genome sequencing and assembly of Indian major carp, Cirrhinus mrigala (Hamilton, 1822).</title>
        <authorList>
            <person name="Mohindra V."/>
            <person name="Chowdhury L.M."/>
            <person name="Lal K."/>
            <person name="Jena J.K."/>
        </authorList>
    </citation>
    <scope>NUCLEOTIDE SEQUENCE [LARGE SCALE GENOMIC DNA]</scope>
    <source>
        <strain evidence="2">CM1030</strain>
        <tissue evidence="2">Blood</tissue>
    </source>
</reference>
<feature type="compositionally biased region" description="Basic and acidic residues" evidence="1">
    <location>
        <begin position="38"/>
        <end position="69"/>
    </location>
</feature>
<name>A0ABD0QUN3_CIRMR</name>